<dbReference type="PANTHER" id="PTHR22753:SF14">
    <property type="entry name" value="MONOACYLGLYCEROL_DIACYLGLYCEROL O-ACYLTRANSFERASE"/>
    <property type="match status" value="1"/>
</dbReference>
<dbReference type="PANTHER" id="PTHR22753">
    <property type="entry name" value="TRANSMEMBRANE PROTEIN 68"/>
    <property type="match status" value="1"/>
</dbReference>
<dbReference type="Proteomes" id="UP000006072">
    <property type="component" value="Unassembled WGS sequence"/>
</dbReference>
<dbReference type="GO" id="GO:0016746">
    <property type="term" value="F:acyltransferase activity"/>
    <property type="evidence" value="ECO:0007669"/>
    <property type="project" value="InterPro"/>
</dbReference>
<gene>
    <name evidence="2" type="ORF">MVAC_13466</name>
</gene>
<dbReference type="GO" id="GO:0016020">
    <property type="term" value="C:membrane"/>
    <property type="evidence" value="ECO:0007669"/>
    <property type="project" value="TreeGrafter"/>
</dbReference>
<sequence>MSANTEPPPQGSDVIVVPPGERMWRRLLTAAADNLEPLMNVYRPYVDGLDNLPADGRFLIVGNHTQMSMAEIVMIPYYVRHAIGKQVRPLADRQFGKAGGLQGDLIAAYGAVVGSPETAGALMRQDQTILVFPGGGREIAKFKGEEYRLRWENRSGFARLAADHDYPIVTAALVGADDVYTSLVTRDSVLGRFSTWLGRRTGGPPDMAMPLLRGVGPTLIPRPQRMYLRFGPPISTALPEGVEREAWIAKIKTDVQAKLEAELADLQQIRSTDPYRELNPLAWRSAIMPASAPA</sequence>
<keyword evidence="3" id="KW-1185">Reference proteome</keyword>
<dbReference type="PATRIC" id="fig|1194972.3.peg.2690"/>
<evidence type="ECO:0000313" key="2">
    <source>
        <dbReference type="EMBL" id="EJZ09051.1"/>
    </source>
</evidence>
<dbReference type="AlphaFoldDB" id="K0UQD0"/>
<dbReference type="RefSeq" id="WP_003932176.1">
    <property type="nucleotide sequence ID" value="NZ_JH814696.1"/>
</dbReference>
<dbReference type="CDD" id="cd07987">
    <property type="entry name" value="LPLAT_MGAT-like"/>
    <property type="match status" value="1"/>
</dbReference>
<comment type="caution">
    <text evidence="2">The sequence shown here is derived from an EMBL/GenBank/DDBJ whole genome shotgun (WGS) entry which is preliminary data.</text>
</comment>
<evidence type="ECO:0000313" key="3">
    <source>
        <dbReference type="Proteomes" id="UP000006072"/>
    </source>
</evidence>
<proteinExistence type="predicted"/>
<protein>
    <recommendedName>
        <fullName evidence="1">Phospholipid/glycerol acyltransferase domain-containing protein</fullName>
    </recommendedName>
</protein>
<reference evidence="2 3" key="1">
    <citation type="journal article" date="2012" name="J. Bacteriol.">
        <title>Complete Genome Sequence of Mycobacterium vaccae Type Strain ATCC 25954.</title>
        <authorList>
            <person name="Ho Y.S."/>
            <person name="Adroub S.A."/>
            <person name="Abadi M."/>
            <person name="Al Alwan B."/>
            <person name="Alkhateeb R."/>
            <person name="Gao G."/>
            <person name="Ragab A."/>
            <person name="Ali S."/>
            <person name="van Soolingen D."/>
            <person name="Bitter W."/>
            <person name="Pain A."/>
            <person name="Abdallah A.M."/>
        </authorList>
    </citation>
    <scope>NUCLEOTIDE SEQUENCE [LARGE SCALE GENOMIC DNA]</scope>
    <source>
        <strain evidence="2 3">ATCC 25954</strain>
    </source>
</reference>
<accession>K0UQD0</accession>
<evidence type="ECO:0000259" key="1">
    <source>
        <dbReference type="SMART" id="SM00563"/>
    </source>
</evidence>
<dbReference type="InterPro" id="IPR002123">
    <property type="entry name" value="Plipid/glycerol_acylTrfase"/>
</dbReference>
<dbReference type="SUPFAM" id="SSF69593">
    <property type="entry name" value="Glycerol-3-phosphate (1)-acyltransferase"/>
    <property type="match status" value="1"/>
</dbReference>
<dbReference type="EMBL" id="ALQA01000025">
    <property type="protein sequence ID" value="EJZ09051.1"/>
    <property type="molecule type" value="Genomic_DNA"/>
</dbReference>
<feature type="domain" description="Phospholipid/glycerol acyltransferase" evidence="1">
    <location>
        <begin position="58"/>
        <end position="176"/>
    </location>
</feature>
<dbReference type="HOGENOM" id="CLU_015395_0_0_11"/>
<organism evidence="2 3">
    <name type="scientific">Mycolicibacterium vaccae ATCC 25954</name>
    <dbReference type="NCBI Taxonomy" id="1194972"/>
    <lineage>
        <taxon>Bacteria</taxon>
        <taxon>Bacillati</taxon>
        <taxon>Actinomycetota</taxon>
        <taxon>Actinomycetes</taxon>
        <taxon>Mycobacteriales</taxon>
        <taxon>Mycobacteriaceae</taxon>
        <taxon>Mycolicibacterium</taxon>
    </lineage>
</organism>
<dbReference type="Pfam" id="PF01553">
    <property type="entry name" value="Acyltransferase"/>
    <property type="match status" value="1"/>
</dbReference>
<dbReference type="SMART" id="SM00563">
    <property type="entry name" value="PlsC"/>
    <property type="match status" value="1"/>
</dbReference>
<name>K0UQD0_MYCVA</name>
<dbReference type="eggNOG" id="COG0204">
    <property type="taxonomic scope" value="Bacteria"/>
</dbReference>